<gene>
    <name evidence="3" type="ORF">J3D65DRAFT_678941</name>
</gene>
<comment type="caution">
    <text evidence="3">The sequence shown here is derived from an EMBL/GenBank/DDBJ whole genome shotgun (WGS) entry which is preliminary data.</text>
</comment>
<dbReference type="EMBL" id="JBBPEH010000009">
    <property type="protein sequence ID" value="KAK7533946.1"/>
    <property type="molecule type" value="Genomic_DNA"/>
</dbReference>
<dbReference type="RefSeq" id="XP_066652985.1">
    <property type="nucleotide sequence ID" value="XM_066803673.1"/>
</dbReference>
<evidence type="ECO:0000256" key="1">
    <source>
        <dbReference type="SAM" id="MobiDB-lite"/>
    </source>
</evidence>
<accession>A0ABR1LFG1</accession>
<reference evidence="3 4" key="1">
    <citation type="submission" date="2024-04" db="EMBL/GenBank/DDBJ databases">
        <title>Phyllosticta paracitricarpa is synonymous to the EU quarantine fungus P. citricarpa based on phylogenomic analyses.</title>
        <authorList>
            <consortium name="Lawrence Berkeley National Laboratory"/>
            <person name="Van ingen-buijs V.A."/>
            <person name="Van westerhoven A.C."/>
            <person name="Haridas S."/>
            <person name="Skiadas P."/>
            <person name="Martin F."/>
            <person name="Groenewald J.Z."/>
            <person name="Crous P.W."/>
            <person name="Seidl M.F."/>
        </authorList>
    </citation>
    <scope>NUCLEOTIDE SEQUENCE [LARGE SCALE GENOMIC DNA]</scope>
    <source>
        <strain evidence="3 4">CPC 17464</strain>
    </source>
</reference>
<dbReference type="PROSITE" id="PS50181">
    <property type="entry name" value="FBOX"/>
    <property type="match status" value="1"/>
</dbReference>
<dbReference type="InterPro" id="IPR036047">
    <property type="entry name" value="F-box-like_dom_sf"/>
</dbReference>
<evidence type="ECO:0000259" key="2">
    <source>
        <dbReference type="PROSITE" id="PS50181"/>
    </source>
</evidence>
<dbReference type="Proteomes" id="UP001360953">
    <property type="component" value="Unassembled WGS sequence"/>
</dbReference>
<dbReference type="SUPFAM" id="SSF81383">
    <property type="entry name" value="F-box domain"/>
    <property type="match status" value="1"/>
</dbReference>
<dbReference type="GeneID" id="92036579"/>
<proteinExistence type="predicted"/>
<evidence type="ECO:0000313" key="4">
    <source>
        <dbReference type="Proteomes" id="UP001360953"/>
    </source>
</evidence>
<protein>
    <recommendedName>
        <fullName evidence="2">F-box domain-containing protein</fullName>
    </recommendedName>
</protein>
<dbReference type="Pfam" id="PF00646">
    <property type="entry name" value="F-box"/>
    <property type="match status" value="1"/>
</dbReference>
<sequence>MTRKRKHAQSSLVGIEPLAADEATQTLGVDDKDDIPKRRRLTAGTHKKAPNDDLAKATRALRRFHFDDPRDKLPLGEFPREIVRQIGDHLPVDSLLSLAATCKNLKRLLRPVTKHLEVDRTSRQTFARFLERDAISRTAARERASVHDYMRACSACMKLHHVVDFSATQLLQSPKTRKCRGQEAVLRLCEHMTVSWEFLRKSEMDWSQICHDFGCMLRCKKERPGIMTSPSQTHDIAVVARFTLSTFKRGATVYEKDIRASLGRLGFRICPHTVTNSNQFADLEGLEVNHKPEEYRILGAFEKCPDSSCSTRFRVDAHPRLFSTSIELVIERIVGALVYADDTDWLVQCGAN</sequence>
<name>A0ABR1LFG1_9PEZI</name>
<feature type="domain" description="F-box" evidence="2">
    <location>
        <begin position="72"/>
        <end position="129"/>
    </location>
</feature>
<evidence type="ECO:0000313" key="3">
    <source>
        <dbReference type="EMBL" id="KAK7533946.1"/>
    </source>
</evidence>
<dbReference type="InterPro" id="IPR001810">
    <property type="entry name" value="F-box_dom"/>
</dbReference>
<keyword evidence="4" id="KW-1185">Reference proteome</keyword>
<feature type="region of interest" description="Disordered" evidence="1">
    <location>
        <begin position="25"/>
        <end position="51"/>
    </location>
</feature>
<feature type="compositionally biased region" description="Basic residues" evidence="1">
    <location>
        <begin position="37"/>
        <end position="48"/>
    </location>
</feature>
<organism evidence="3 4">
    <name type="scientific">Phyllosticta citribraziliensis</name>
    <dbReference type="NCBI Taxonomy" id="989973"/>
    <lineage>
        <taxon>Eukaryota</taxon>
        <taxon>Fungi</taxon>
        <taxon>Dikarya</taxon>
        <taxon>Ascomycota</taxon>
        <taxon>Pezizomycotina</taxon>
        <taxon>Dothideomycetes</taxon>
        <taxon>Dothideomycetes incertae sedis</taxon>
        <taxon>Botryosphaeriales</taxon>
        <taxon>Phyllostictaceae</taxon>
        <taxon>Phyllosticta</taxon>
    </lineage>
</organism>